<keyword evidence="2" id="KW-1185">Reference proteome</keyword>
<accession>A0ABW9VNK3</accession>
<reference evidence="1 2" key="1">
    <citation type="submission" date="2019-12" db="EMBL/GenBank/DDBJ databases">
        <title>Novel species isolated from a subtropical stream in China.</title>
        <authorList>
            <person name="Lu H."/>
        </authorList>
    </citation>
    <scope>NUCLEOTIDE SEQUENCE [LARGE SCALE GENOMIC DNA]</scope>
    <source>
        <strain evidence="1 2">CY13W</strain>
    </source>
</reference>
<name>A0ABW9VNK3_9BURK</name>
<comment type="caution">
    <text evidence="1">The sequence shown here is derived from an EMBL/GenBank/DDBJ whole genome shotgun (WGS) entry which is preliminary data.</text>
</comment>
<gene>
    <name evidence="1" type="ORF">GTP27_15475</name>
</gene>
<dbReference type="Proteomes" id="UP000478090">
    <property type="component" value="Unassembled WGS sequence"/>
</dbReference>
<protein>
    <submittedName>
        <fullName evidence="1">Uncharacterized protein</fullName>
    </submittedName>
</protein>
<organism evidence="1 2">
    <name type="scientific">Duganella qianjiadongensis</name>
    <dbReference type="NCBI Taxonomy" id="2692176"/>
    <lineage>
        <taxon>Bacteria</taxon>
        <taxon>Pseudomonadati</taxon>
        <taxon>Pseudomonadota</taxon>
        <taxon>Betaproteobacteria</taxon>
        <taxon>Burkholderiales</taxon>
        <taxon>Oxalobacteraceae</taxon>
        <taxon>Telluria group</taxon>
        <taxon>Duganella</taxon>
    </lineage>
</organism>
<evidence type="ECO:0000313" key="1">
    <source>
        <dbReference type="EMBL" id="MYM40726.1"/>
    </source>
</evidence>
<evidence type="ECO:0000313" key="2">
    <source>
        <dbReference type="Proteomes" id="UP000478090"/>
    </source>
</evidence>
<dbReference type="RefSeq" id="WP_161040066.1">
    <property type="nucleotide sequence ID" value="NZ_WWCM01000010.1"/>
</dbReference>
<proteinExistence type="predicted"/>
<sequence>MLALACLLLGLLLEKWLLDSGVFGPYLDISRGSAASKPCTTGVTGRMIKVHVLARDVAIDVAIDVAKDFAQPRWLVPAHWRIK</sequence>
<dbReference type="EMBL" id="WWCM01000010">
    <property type="protein sequence ID" value="MYM40726.1"/>
    <property type="molecule type" value="Genomic_DNA"/>
</dbReference>